<dbReference type="eggNOG" id="COG3600">
    <property type="taxonomic scope" value="Bacteria"/>
</dbReference>
<reference evidence="2 3" key="1">
    <citation type="submission" date="2010-12" db="EMBL/GenBank/DDBJ databases">
        <authorList>
            <person name="Muzny D."/>
            <person name="Qin X."/>
            <person name="Buhay C."/>
            <person name="Dugan-Rocha S."/>
            <person name="Ding Y."/>
            <person name="Chen G."/>
            <person name="Hawes A."/>
            <person name="Holder M."/>
            <person name="Jhangiani S."/>
            <person name="Johnson A."/>
            <person name="Khan Z."/>
            <person name="Li Z."/>
            <person name="Liu W."/>
            <person name="Liu X."/>
            <person name="Perez L."/>
            <person name="Shen H."/>
            <person name="Wang Q."/>
            <person name="Watt J."/>
            <person name="Xi L."/>
            <person name="Xin Y."/>
            <person name="Zhou J."/>
            <person name="Deng J."/>
            <person name="Jiang H."/>
            <person name="Liu Y."/>
            <person name="Qu J."/>
            <person name="Song X.-Z."/>
            <person name="Zhang L."/>
            <person name="Villasana D."/>
            <person name="Johnson A."/>
            <person name="Liu J."/>
            <person name="Liyanage D."/>
            <person name="Lorensuhewa L."/>
            <person name="Robinson T."/>
            <person name="Song A."/>
            <person name="Song B.-B."/>
            <person name="Dinh H."/>
            <person name="Thornton R."/>
            <person name="Coyle M."/>
            <person name="Francisco L."/>
            <person name="Jackson L."/>
            <person name="Javaid M."/>
            <person name="Korchina V."/>
            <person name="Kovar C."/>
            <person name="Mata R."/>
            <person name="Mathew T."/>
            <person name="Ngo R."/>
            <person name="Nguyen L."/>
            <person name="Nguyen N."/>
            <person name="Okwuonu G."/>
            <person name="Ongeri F."/>
            <person name="Pham C."/>
            <person name="Simmons D."/>
            <person name="Wilczek-Boney K."/>
            <person name="Hale W."/>
            <person name="Jakkamsetti A."/>
            <person name="Pham P."/>
            <person name="Ruth R."/>
            <person name="San Lucas F."/>
            <person name="Warren J."/>
            <person name="Zhang J."/>
            <person name="Zhao Z."/>
            <person name="Zhou C."/>
            <person name="Zhu D."/>
            <person name="Lee S."/>
            <person name="Bess C."/>
            <person name="Blankenburg K."/>
            <person name="Forbes L."/>
            <person name="Fu Q."/>
            <person name="Gubbala S."/>
            <person name="Hirani K."/>
            <person name="Jayaseelan J.C."/>
            <person name="Lara F."/>
            <person name="Munidasa M."/>
            <person name="Palculict T."/>
            <person name="Patil S."/>
            <person name="Pu L.-L."/>
            <person name="Saada N."/>
            <person name="Tang L."/>
            <person name="Weissenberger G."/>
            <person name="Zhu Y."/>
            <person name="Hemphill L."/>
            <person name="Shang Y."/>
            <person name="Youmans B."/>
            <person name="Ayvaz T."/>
            <person name="Ross M."/>
            <person name="Santibanez J."/>
            <person name="Aqrawi P."/>
            <person name="Gross S."/>
            <person name="Joshi V."/>
            <person name="Fowler G."/>
            <person name="Nazareth L."/>
            <person name="Reid J."/>
            <person name="Worley K."/>
            <person name="Petrosino J."/>
            <person name="Highlander S."/>
            <person name="Gibbs R."/>
        </authorList>
    </citation>
    <scope>NUCLEOTIDE SEQUENCE [LARGE SCALE GENOMIC DNA]</scope>
    <source>
        <strain evidence="2 3">DSM 10105</strain>
    </source>
</reference>
<gene>
    <name evidence="2" type="ORF">HMPREF0620_1400</name>
</gene>
<dbReference type="InterPro" id="IPR025272">
    <property type="entry name" value="SocA_Panacea"/>
</dbReference>
<evidence type="ECO:0000313" key="3">
    <source>
        <dbReference type="Proteomes" id="UP000004946"/>
    </source>
</evidence>
<keyword evidence="3" id="KW-1185">Reference proteome</keyword>
<organism evidence="2 3">
    <name type="scientific">Parascardovia denticolens DSM 10105 = JCM 12538</name>
    <dbReference type="NCBI Taxonomy" id="864564"/>
    <lineage>
        <taxon>Bacteria</taxon>
        <taxon>Bacillati</taxon>
        <taxon>Actinomycetota</taxon>
        <taxon>Actinomycetes</taxon>
        <taxon>Bifidobacteriales</taxon>
        <taxon>Bifidobacteriaceae</taxon>
        <taxon>Parascardovia</taxon>
    </lineage>
</organism>
<evidence type="ECO:0000313" key="2">
    <source>
        <dbReference type="EMBL" id="EFT82715.1"/>
    </source>
</evidence>
<comment type="caution">
    <text evidence="2">The sequence shown here is derived from an EMBL/GenBank/DDBJ whole genome shotgun (WGS) entry which is preliminary data.</text>
</comment>
<accession>E6K311</accession>
<dbReference type="Pfam" id="PF13274">
    <property type="entry name" value="SocA_Panacea"/>
    <property type="match status" value="1"/>
</dbReference>
<dbReference type="AlphaFoldDB" id="E6K311"/>
<name>E6K311_PARDN</name>
<dbReference type="Proteomes" id="UP000004946">
    <property type="component" value="Chromosome"/>
</dbReference>
<proteinExistence type="predicted"/>
<feature type="domain" description="Antitoxin SocA-like Panacea" evidence="1">
    <location>
        <begin position="29"/>
        <end position="123"/>
    </location>
</feature>
<protein>
    <recommendedName>
        <fullName evidence="1">Antitoxin SocA-like Panacea domain-containing protein</fullName>
    </recommendedName>
</protein>
<evidence type="ECO:0000259" key="1">
    <source>
        <dbReference type="Pfam" id="PF13274"/>
    </source>
</evidence>
<sequence>MPKEDIMATVVDVASYILNNYGSLTTMKLQKLAYYSQAQSLVMTGRPLFDEDFQAWMNGPVVPSLFRLHKGRFFVDPGFFDEFGSPEKLSDEQKSIIDAVSSVLVRQTGRELSARTHDEDPWKDARGDCKPGDFCQTVITKAVIKDYYSKNPVIPEEPRSI</sequence>
<dbReference type="HOGENOM" id="CLU_110683_0_1_11"/>
<dbReference type="EMBL" id="AEON01000002">
    <property type="protein sequence ID" value="EFT82715.1"/>
    <property type="molecule type" value="Genomic_DNA"/>
</dbReference>